<dbReference type="InterPro" id="IPR001810">
    <property type="entry name" value="F-box_dom"/>
</dbReference>
<proteinExistence type="predicted"/>
<evidence type="ECO:0000259" key="1">
    <source>
        <dbReference type="Pfam" id="PF00646"/>
    </source>
</evidence>
<dbReference type="Proteomes" id="UP001210211">
    <property type="component" value="Unassembled WGS sequence"/>
</dbReference>
<name>A0AAD5Z0T6_9POAL</name>
<comment type="caution">
    <text evidence="3">The sequence shown here is derived from an EMBL/GenBank/DDBJ whole genome shotgun (WGS) entry which is preliminary data.</text>
</comment>
<dbReference type="PANTHER" id="PTHR33110">
    <property type="entry name" value="F-BOX/KELCH-REPEAT PROTEIN-RELATED"/>
    <property type="match status" value="1"/>
</dbReference>
<dbReference type="Gene3D" id="1.20.1280.50">
    <property type="match status" value="1"/>
</dbReference>
<evidence type="ECO:0000313" key="4">
    <source>
        <dbReference type="Proteomes" id="UP001210211"/>
    </source>
</evidence>
<keyword evidence="4" id="KW-1185">Reference proteome</keyword>
<evidence type="ECO:0000259" key="2">
    <source>
        <dbReference type="Pfam" id="PF03478"/>
    </source>
</evidence>
<feature type="domain" description="KIB1-4 beta-propeller" evidence="2">
    <location>
        <begin position="85"/>
        <end position="337"/>
    </location>
</feature>
<dbReference type="InterPro" id="IPR005174">
    <property type="entry name" value="KIB1-4_b-propeller"/>
</dbReference>
<dbReference type="AlphaFoldDB" id="A0AAD5Z0T6"/>
<dbReference type="EMBL" id="JAMRDG010000002">
    <property type="protein sequence ID" value="KAJ3684905.1"/>
    <property type="molecule type" value="Genomic_DNA"/>
</dbReference>
<dbReference type="Pfam" id="PF03478">
    <property type="entry name" value="Beta-prop_KIB1-4"/>
    <property type="match status" value="1"/>
</dbReference>
<organism evidence="3 4">
    <name type="scientific">Rhynchospora tenuis</name>
    <dbReference type="NCBI Taxonomy" id="198213"/>
    <lineage>
        <taxon>Eukaryota</taxon>
        <taxon>Viridiplantae</taxon>
        <taxon>Streptophyta</taxon>
        <taxon>Embryophyta</taxon>
        <taxon>Tracheophyta</taxon>
        <taxon>Spermatophyta</taxon>
        <taxon>Magnoliopsida</taxon>
        <taxon>Liliopsida</taxon>
        <taxon>Poales</taxon>
        <taxon>Cyperaceae</taxon>
        <taxon>Cyperoideae</taxon>
        <taxon>Rhynchosporeae</taxon>
        <taxon>Rhynchospora</taxon>
    </lineage>
</organism>
<gene>
    <name evidence="3" type="ORF">LUZ61_014069</name>
</gene>
<protein>
    <recommendedName>
        <fullName evidence="5">F-box domain-containing protein</fullName>
    </recommendedName>
</protein>
<dbReference type="InterPro" id="IPR036047">
    <property type="entry name" value="F-box-like_dom_sf"/>
</dbReference>
<dbReference type="SUPFAM" id="SSF81383">
    <property type="entry name" value="F-box domain"/>
    <property type="match status" value="1"/>
</dbReference>
<reference evidence="3 4" key="1">
    <citation type="journal article" date="2022" name="Cell">
        <title>Repeat-based holocentromeres influence genome architecture and karyotype evolution.</title>
        <authorList>
            <person name="Hofstatter P.G."/>
            <person name="Thangavel G."/>
            <person name="Lux T."/>
            <person name="Neumann P."/>
            <person name="Vondrak T."/>
            <person name="Novak P."/>
            <person name="Zhang M."/>
            <person name="Costa L."/>
            <person name="Castellani M."/>
            <person name="Scott A."/>
            <person name="Toegelov H."/>
            <person name="Fuchs J."/>
            <person name="Mata-Sucre Y."/>
            <person name="Dias Y."/>
            <person name="Vanzela A.L.L."/>
            <person name="Huettel B."/>
            <person name="Almeida C.C.S."/>
            <person name="Simkova H."/>
            <person name="Souza G."/>
            <person name="Pedrosa-Harand A."/>
            <person name="Macas J."/>
            <person name="Mayer K.F.X."/>
            <person name="Houben A."/>
            <person name="Marques A."/>
        </authorList>
    </citation>
    <scope>NUCLEOTIDE SEQUENCE [LARGE SCALE GENOMIC DNA]</scope>
    <source>
        <strain evidence="3">RhyTen1mFocal</strain>
    </source>
</reference>
<accession>A0AAD5Z0T6</accession>
<evidence type="ECO:0008006" key="5">
    <source>
        <dbReference type="Google" id="ProtNLM"/>
    </source>
</evidence>
<feature type="domain" description="F-box" evidence="1">
    <location>
        <begin position="13"/>
        <end position="47"/>
    </location>
</feature>
<evidence type="ECO:0000313" key="3">
    <source>
        <dbReference type="EMBL" id="KAJ3684905.1"/>
    </source>
</evidence>
<sequence>MPEEGSHFQFRDWANLPPEIVELISKKVKSITDYVRFRAVCSTWRAASLPNSSHLPPQLPWLMLPYEPHPDRTDPDEKDDGIRLLYDLWEGKMRRLHIPETIDMACCASYCGWLLLVTVKGEEVFLLNPLTRARIQLPSFTAPVKHLESDSDSPHFDSISLSDLNWNSFARNKMTLFVDLTDPSFLIMVFVRPCMVICCQVGDPCWTRVISRPDRYIIDATYYNGQFYLLYQEAIDIIKSNKPEERIVCNFDQELRNVRMHLLDGTSGVCLVAFHPNGNVEVYQFQYQPFKLKVTDTSNVIIFSGSVFRPHLAICSDDWDSLDGDSIYMEDNGLFNPDENSRRAHYSILFGMEIRLSILFVTLARSNIIGHLYRLCGFSQALCSHMSRMLSQYVF</sequence>
<dbReference type="Pfam" id="PF00646">
    <property type="entry name" value="F-box"/>
    <property type="match status" value="1"/>
</dbReference>